<keyword evidence="2" id="KW-0808">Transferase</keyword>
<dbReference type="Pfam" id="PF00583">
    <property type="entry name" value="Acetyltransf_1"/>
    <property type="match status" value="1"/>
</dbReference>
<evidence type="ECO:0000259" key="1">
    <source>
        <dbReference type="PROSITE" id="PS51186"/>
    </source>
</evidence>
<dbReference type="Gene3D" id="3.40.630.30">
    <property type="match status" value="1"/>
</dbReference>
<accession>A0A6L9QNQ5</accession>
<name>A0A6L9QNQ5_9ACTN</name>
<evidence type="ECO:0000313" key="3">
    <source>
        <dbReference type="Proteomes" id="UP000475532"/>
    </source>
</evidence>
<gene>
    <name evidence="2" type="ORF">G3I70_32215</name>
</gene>
<organism evidence="2 3">
    <name type="scientific">Actinomadura bangladeshensis</name>
    <dbReference type="NCBI Taxonomy" id="453573"/>
    <lineage>
        <taxon>Bacteria</taxon>
        <taxon>Bacillati</taxon>
        <taxon>Actinomycetota</taxon>
        <taxon>Actinomycetes</taxon>
        <taxon>Streptosporangiales</taxon>
        <taxon>Thermomonosporaceae</taxon>
        <taxon>Actinomadura</taxon>
    </lineage>
</organism>
<dbReference type="SUPFAM" id="SSF55729">
    <property type="entry name" value="Acyl-CoA N-acyltransferases (Nat)"/>
    <property type="match status" value="1"/>
</dbReference>
<dbReference type="GO" id="GO:0016747">
    <property type="term" value="F:acyltransferase activity, transferring groups other than amino-acyl groups"/>
    <property type="evidence" value="ECO:0007669"/>
    <property type="project" value="InterPro"/>
</dbReference>
<dbReference type="PROSITE" id="PS51186">
    <property type="entry name" value="GNAT"/>
    <property type="match status" value="1"/>
</dbReference>
<dbReference type="RefSeq" id="WP_163061354.1">
    <property type="nucleotide sequence ID" value="NZ_JAAGLI010000877.1"/>
</dbReference>
<dbReference type="CDD" id="cd04301">
    <property type="entry name" value="NAT_SF"/>
    <property type="match status" value="1"/>
</dbReference>
<dbReference type="InterPro" id="IPR000182">
    <property type="entry name" value="GNAT_dom"/>
</dbReference>
<dbReference type="Proteomes" id="UP000475532">
    <property type="component" value="Unassembled WGS sequence"/>
</dbReference>
<dbReference type="PANTHER" id="PTHR42791">
    <property type="entry name" value="GNAT FAMILY ACETYLTRANSFERASE"/>
    <property type="match status" value="1"/>
</dbReference>
<dbReference type="InterPro" id="IPR052523">
    <property type="entry name" value="Trichothecene_AcTrans"/>
</dbReference>
<dbReference type="PANTHER" id="PTHR42791:SF1">
    <property type="entry name" value="N-ACETYLTRANSFERASE DOMAIN-CONTAINING PROTEIN"/>
    <property type="match status" value="1"/>
</dbReference>
<dbReference type="AlphaFoldDB" id="A0A6L9QNQ5"/>
<protein>
    <submittedName>
        <fullName evidence="2">GNAT family N-acetyltransferase</fullName>
    </submittedName>
</protein>
<comment type="caution">
    <text evidence="2">The sequence shown here is derived from an EMBL/GenBank/DDBJ whole genome shotgun (WGS) entry which is preliminary data.</text>
</comment>
<dbReference type="InterPro" id="IPR016181">
    <property type="entry name" value="Acyl_CoA_acyltransferase"/>
</dbReference>
<dbReference type="EMBL" id="JAAGLI010000877">
    <property type="protein sequence ID" value="NEA27130.1"/>
    <property type="molecule type" value="Genomic_DNA"/>
</dbReference>
<proteinExistence type="predicted"/>
<feature type="domain" description="N-acetyltransferase" evidence="1">
    <location>
        <begin position="68"/>
        <end position="205"/>
    </location>
</feature>
<reference evidence="2 3" key="1">
    <citation type="submission" date="2020-01" db="EMBL/GenBank/DDBJ databases">
        <title>Insect and environment-associated Actinomycetes.</title>
        <authorList>
            <person name="Currrie C."/>
            <person name="Chevrette M."/>
            <person name="Carlson C."/>
            <person name="Stubbendieck R."/>
            <person name="Wendt-Pienkowski E."/>
        </authorList>
    </citation>
    <scope>NUCLEOTIDE SEQUENCE [LARGE SCALE GENOMIC DNA]</scope>
    <source>
        <strain evidence="2 3">SID10258</strain>
    </source>
</reference>
<evidence type="ECO:0000313" key="2">
    <source>
        <dbReference type="EMBL" id="NEA27130.1"/>
    </source>
</evidence>
<sequence>MSESVGGSARDFEVRPGVREDVPRAVRTLGRAFADYAYTRHVIAADDHERRVERFQELFIDRIGLDHGSVWVAGDGDAVAVWTTPRTADAGDVFAELGPRFAELAGDRFTAYQEAEAAMAEHRPEEPVWFLGAVGVDPGRQGRGLGAAVVRPGLDAADREGVPAFLETSEARNVAFYERLGFEVTADYDLPGGGPRTWSMTRRPGG</sequence>